<evidence type="ECO:0000256" key="2">
    <source>
        <dbReference type="SAM" id="SignalP"/>
    </source>
</evidence>
<evidence type="ECO:0000313" key="4">
    <source>
        <dbReference type="Proteomes" id="UP001152523"/>
    </source>
</evidence>
<dbReference type="EMBL" id="CAMAPF010000012">
    <property type="protein sequence ID" value="CAH9065427.1"/>
    <property type="molecule type" value="Genomic_DNA"/>
</dbReference>
<sequence length="378" mass="42635">MKKYSCTLRLLLVVVGVVLCHHINVVSAAGNDKDEDDLSRVEFLPGFNGRLPFELFTGYIGVSENEEVQLFYYFIKSESNSKEDPLILWLSGGPGCSSLTAFMYELGPLEFKVEEYNGSLPTLLLAPHSMSKVANVLFLDQPANTGFSYATTPNAARFTDLEACNHVYDFLQKWFTKHPDFKSNPFYVAGDSYAGIVVPIISVLISDGNEVANKSVVINLKGYILGNPVTFPAQKNYSIPFAHRMGLVSSELYKSIAENCKEEFEFEEMDGMKNDLCSQELKVFKQMISGINPEHVLEPVCESQFILLNSGGVKFFNKGTTRSLREKKLNMQWCRGSIEQWLRCRSIIFPSAYTVTTRDSRQYHANLSRRGYASLIFR</sequence>
<dbReference type="Gene3D" id="3.40.50.1820">
    <property type="entry name" value="alpha/beta hydrolase"/>
    <property type="match status" value="1"/>
</dbReference>
<dbReference type="InterPro" id="IPR001563">
    <property type="entry name" value="Peptidase_S10"/>
</dbReference>
<accession>A0AAV0C6G0</accession>
<name>A0AAV0C6G0_9ASTE</name>
<keyword evidence="4" id="KW-1185">Reference proteome</keyword>
<organism evidence="3 4">
    <name type="scientific">Cuscuta epithymum</name>
    <dbReference type="NCBI Taxonomy" id="186058"/>
    <lineage>
        <taxon>Eukaryota</taxon>
        <taxon>Viridiplantae</taxon>
        <taxon>Streptophyta</taxon>
        <taxon>Embryophyta</taxon>
        <taxon>Tracheophyta</taxon>
        <taxon>Spermatophyta</taxon>
        <taxon>Magnoliopsida</taxon>
        <taxon>eudicotyledons</taxon>
        <taxon>Gunneridae</taxon>
        <taxon>Pentapetalae</taxon>
        <taxon>asterids</taxon>
        <taxon>lamiids</taxon>
        <taxon>Solanales</taxon>
        <taxon>Convolvulaceae</taxon>
        <taxon>Cuscuteae</taxon>
        <taxon>Cuscuta</taxon>
        <taxon>Cuscuta subgen. Cuscuta</taxon>
    </lineage>
</organism>
<dbReference type="PANTHER" id="PTHR11802:SF29">
    <property type="entry name" value="SERINE CARBOXYPEPTIDASE-LIKE 19"/>
    <property type="match status" value="1"/>
</dbReference>
<dbReference type="Pfam" id="PF00450">
    <property type="entry name" value="Peptidase_S10"/>
    <property type="match status" value="1"/>
</dbReference>
<protein>
    <submittedName>
        <fullName evidence="3">Uncharacterized protein</fullName>
    </submittedName>
</protein>
<evidence type="ECO:0000313" key="3">
    <source>
        <dbReference type="EMBL" id="CAH9065427.1"/>
    </source>
</evidence>
<dbReference type="GO" id="GO:0004185">
    <property type="term" value="F:serine-type carboxypeptidase activity"/>
    <property type="evidence" value="ECO:0007669"/>
    <property type="project" value="InterPro"/>
</dbReference>
<dbReference type="InterPro" id="IPR029058">
    <property type="entry name" value="AB_hydrolase_fold"/>
</dbReference>
<dbReference type="SUPFAM" id="SSF53474">
    <property type="entry name" value="alpha/beta-Hydrolases"/>
    <property type="match status" value="1"/>
</dbReference>
<dbReference type="PANTHER" id="PTHR11802">
    <property type="entry name" value="SERINE PROTEASE FAMILY S10 SERINE CARBOXYPEPTIDASE"/>
    <property type="match status" value="1"/>
</dbReference>
<dbReference type="AlphaFoldDB" id="A0AAV0C6G0"/>
<comment type="similarity">
    <text evidence="1">Belongs to the peptidase S10 family.</text>
</comment>
<dbReference type="PRINTS" id="PR00724">
    <property type="entry name" value="CRBOXYPTASEC"/>
</dbReference>
<feature type="chain" id="PRO_5043314405" evidence="2">
    <location>
        <begin position="29"/>
        <end position="378"/>
    </location>
</feature>
<dbReference type="Proteomes" id="UP001152523">
    <property type="component" value="Unassembled WGS sequence"/>
</dbReference>
<keyword evidence="2" id="KW-0732">Signal</keyword>
<feature type="signal peptide" evidence="2">
    <location>
        <begin position="1"/>
        <end position="28"/>
    </location>
</feature>
<proteinExistence type="inferred from homology"/>
<dbReference type="GO" id="GO:0016747">
    <property type="term" value="F:acyltransferase activity, transferring groups other than amino-acyl groups"/>
    <property type="evidence" value="ECO:0007669"/>
    <property type="project" value="TreeGrafter"/>
</dbReference>
<dbReference type="FunFam" id="3.40.50.1820:FF:000072">
    <property type="entry name" value="Serine carboxypeptidase-like 19"/>
    <property type="match status" value="1"/>
</dbReference>
<evidence type="ECO:0000256" key="1">
    <source>
        <dbReference type="ARBA" id="ARBA00009431"/>
    </source>
</evidence>
<dbReference type="GO" id="GO:0019748">
    <property type="term" value="P:secondary metabolic process"/>
    <property type="evidence" value="ECO:0007669"/>
    <property type="project" value="TreeGrafter"/>
</dbReference>
<reference evidence="3" key="1">
    <citation type="submission" date="2022-07" db="EMBL/GenBank/DDBJ databases">
        <authorList>
            <person name="Macas J."/>
            <person name="Novak P."/>
            <person name="Neumann P."/>
        </authorList>
    </citation>
    <scope>NUCLEOTIDE SEQUENCE</scope>
</reference>
<comment type="caution">
    <text evidence="3">The sequence shown here is derived from an EMBL/GenBank/DDBJ whole genome shotgun (WGS) entry which is preliminary data.</text>
</comment>
<dbReference type="GO" id="GO:0006508">
    <property type="term" value="P:proteolysis"/>
    <property type="evidence" value="ECO:0007669"/>
    <property type="project" value="InterPro"/>
</dbReference>
<gene>
    <name evidence="3" type="ORF">CEPIT_LOCUS2264</name>
</gene>